<evidence type="ECO:0000259" key="3">
    <source>
        <dbReference type="PROSITE" id="PS50102"/>
    </source>
</evidence>
<dbReference type="Pfam" id="PF00567">
    <property type="entry name" value="TUDOR"/>
    <property type="match status" value="2"/>
</dbReference>
<dbReference type="Pfam" id="PF00076">
    <property type="entry name" value="RRM_1"/>
    <property type="match status" value="1"/>
</dbReference>
<dbReference type="SUPFAM" id="SSF63748">
    <property type="entry name" value="Tudor/PWWP/MBT"/>
    <property type="match status" value="2"/>
</dbReference>
<organism evidence="4">
    <name type="scientific">Lepeophtheirus salmonis</name>
    <name type="common">Salmon louse</name>
    <name type="synonym">Caligus salmonis</name>
    <dbReference type="NCBI Taxonomy" id="72036"/>
    <lineage>
        <taxon>Eukaryota</taxon>
        <taxon>Metazoa</taxon>
        <taxon>Ecdysozoa</taxon>
        <taxon>Arthropoda</taxon>
        <taxon>Crustacea</taxon>
        <taxon>Multicrustacea</taxon>
        <taxon>Hexanauplia</taxon>
        <taxon>Copepoda</taxon>
        <taxon>Siphonostomatoida</taxon>
        <taxon>Caligidae</taxon>
        <taxon>Lepeophtheirus</taxon>
    </lineage>
</organism>
<accession>A0A0K2UFT1</accession>
<dbReference type="OrthoDB" id="10023235at2759"/>
<dbReference type="SMART" id="SM00333">
    <property type="entry name" value="TUDOR"/>
    <property type="match status" value="2"/>
</dbReference>
<feature type="domain" description="RRM" evidence="3">
    <location>
        <begin position="57"/>
        <end position="131"/>
    </location>
</feature>
<dbReference type="InterPro" id="IPR035979">
    <property type="entry name" value="RBD_domain_sf"/>
</dbReference>
<gene>
    <name evidence="4" type="primary">TDRD1</name>
</gene>
<dbReference type="EMBL" id="HACA01019559">
    <property type="protein sequence ID" value="CDW36920.1"/>
    <property type="molecule type" value="Transcribed_RNA"/>
</dbReference>
<dbReference type="InterPro" id="IPR050621">
    <property type="entry name" value="Tudor_domain_containing"/>
</dbReference>
<dbReference type="SMART" id="SM00360">
    <property type="entry name" value="RRM"/>
    <property type="match status" value="1"/>
</dbReference>
<evidence type="ECO:0000256" key="1">
    <source>
        <dbReference type="ARBA" id="ARBA00022884"/>
    </source>
</evidence>
<dbReference type="InterPro" id="IPR000504">
    <property type="entry name" value="RRM_dom"/>
</dbReference>
<evidence type="ECO:0000313" key="4">
    <source>
        <dbReference type="EMBL" id="CDW36920.1"/>
    </source>
</evidence>
<evidence type="ECO:0000256" key="2">
    <source>
        <dbReference type="PROSITE-ProRule" id="PRU00176"/>
    </source>
</evidence>
<dbReference type="PROSITE" id="PS50102">
    <property type="entry name" value="RRM"/>
    <property type="match status" value="1"/>
</dbReference>
<dbReference type="InterPro" id="IPR002999">
    <property type="entry name" value="Tudor"/>
</dbReference>
<name>A0A0K2UFT1_LEPSM</name>
<dbReference type="PANTHER" id="PTHR22948">
    <property type="entry name" value="TUDOR DOMAIN CONTAINING PROTEIN"/>
    <property type="match status" value="1"/>
</dbReference>
<dbReference type="PANTHER" id="PTHR22948:SF29">
    <property type="entry name" value="FI02030P-RELATED"/>
    <property type="match status" value="1"/>
</dbReference>
<dbReference type="AlphaFoldDB" id="A0A0K2UFT1"/>
<dbReference type="SUPFAM" id="SSF54928">
    <property type="entry name" value="RNA-binding domain, RBD"/>
    <property type="match status" value="1"/>
</dbReference>
<sequence>MESTDSSSVLDEVLEALENYDPMRMDYNDPNLNTYEGEDPSSKIGGDSTYSISKAVVRLRVDNIPPSLDESGLKNLFSNYGTVLESRIFRRLWRETRGGLISFASRTEASEAIDGINEAKPLFLKVFFFKSLKDEERSEDDIASEKDFIRREKLFKEFEENRGIHWDHVPKLSPGPALSLQNIIQKEMERISPWIPGIFRNDDPTLKYSLSSKYQYDRKSDFLKARHLSKEREDYSSEEDTNDEDEIHEIGNFFGPQIPFHRIADYIKTRNIMSKNPDCPSKCTIPPVVLPNGQSSEVFIRLFSHESEIEMFVIKDPFICKEIRTKLTLELKDYEDDVDVESSKGSLLGVRLWGDQNWYRALKAGDRYFLLDFGKYVINSDVDMLADLPKGFVEEYPMQAIRVNFFDDYTFSSDPNVLKKLVLIFKNKKVRVQPLGIHNNGQVLIRFEGNKNTKGKDILDVLLEEGFIQKNSTPLQLGIDYKLYDDSRHVDSTLIKGSIVFVVDFMDSINEVIVIEHNSYPDRTQFQDKLLCCQFVRLEAAYIVENRIVICKSSEDDQYCRARIISIDSTSKKVRLFLIDFGTFIISEFSSLYALNKDLLIVPPFSHVLTLKNVDRSHIFHPEIFLKSRRVLPLLRVPLTLQNVMENGKKAILRHPNGKTINELLKKKIISDESKLFGEYEGMGRLNNFNYDDCLISELCCQVNTLQEVTLLNIESPKEIFVALHSCLPLAFEMIAQIQAYCSILLEGGSYKPDVNHVCLVKSSKDGVWYRGVALDGVYNIFLPDFGMIEKHSPGELRMIDSRLMKFPFLSNHCVYKGFENIDLNDVENDLTFLKERSFTSEVQIRVLEVKDCYYIIDIPCIDAEMSALRDRYESKRNELKDDELSKKIDT</sequence>
<proteinExistence type="predicted"/>
<dbReference type="Gene3D" id="2.30.30.140">
    <property type="match status" value="2"/>
</dbReference>
<dbReference type="Gene3D" id="3.30.70.330">
    <property type="match status" value="1"/>
</dbReference>
<dbReference type="GO" id="GO:0003723">
    <property type="term" value="F:RNA binding"/>
    <property type="evidence" value="ECO:0007669"/>
    <property type="project" value="UniProtKB-UniRule"/>
</dbReference>
<dbReference type="InterPro" id="IPR012677">
    <property type="entry name" value="Nucleotide-bd_a/b_plait_sf"/>
</dbReference>
<protein>
    <submittedName>
        <fullName evidence="4">Tudor domain containing 1 [Callithrix jacchus]</fullName>
    </submittedName>
</protein>
<reference evidence="4" key="1">
    <citation type="submission" date="2014-05" db="EMBL/GenBank/DDBJ databases">
        <authorList>
            <person name="Chronopoulou M."/>
        </authorList>
    </citation>
    <scope>NUCLEOTIDE SEQUENCE</scope>
    <source>
        <tissue evidence="4">Whole organism</tissue>
    </source>
</reference>
<keyword evidence="1 2" id="KW-0694">RNA-binding</keyword>
<dbReference type="CDD" id="cd20379">
    <property type="entry name" value="Tudor_dTUD-like"/>
    <property type="match status" value="1"/>
</dbReference>